<dbReference type="EMBL" id="CP048711">
    <property type="protein sequence ID" value="QIB65379.1"/>
    <property type="molecule type" value="Genomic_DNA"/>
</dbReference>
<gene>
    <name evidence="2" type="ORF">G3T16_08165</name>
</gene>
<keyword evidence="3" id="KW-1185">Reference proteome</keyword>
<dbReference type="AlphaFoldDB" id="A0A6C0U1F0"/>
<name>A0A6C0U1F0_9GAMM</name>
<evidence type="ECO:0000256" key="1">
    <source>
        <dbReference type="SAM" id="Phobius"/>
    </source>
</evidence>
<reference evidence="2 3" key="1">
    <citation type="submission" date="2020-02" db="EMBL/GenBank/DDBJ databases">
        <title>Genome sequencing for Kineobactrum sp. M2.</title>
        <authorList>
            <person name="Park S.-J."/>
        </authorList>
    </citation>
    <scope>NUCLEOTIDE SEQUENCE [LARGE SCALE GENOMIC DNA]</scope>
    <source>
        <strain evidence="2 3">M2</strain>
    </source>
</reference>
<keyword evidence="1" id="KW-1133">Transmembrane helix</keyword>
<keyword evidence="1" id="KW-0812">Transmembrane</keyword>
<proteinExistence type="predicted"/>
<dbReference type="KEGG" id="kim:G3T16_08165"/>
<keyword evidence="1" id="KW-0472">Membrane</keyword>
<evidence type="ECO:0000313" key="3">
    <source>
        <dbReference type="Proteomes" id="UP000477680"/>
    </source>
</evidence>
<dbReference type="Proteomes" id="UP000477680">
    <property type="component" value="Chromosome"/>
</dbReference>
<evidence type="ECO:0000313" key="2">
    <source>
        <dbReference type="EMBL" id="QIB65379.1"/>
    </source>
</evidence>
<accession>A0A6C0U1F0</accession>
<dbReference type="RefSeq" id="WP_163494618.1">
    <property type="nucleotide sequence ID" value="NZ_CP048711.1"/>
</dbReference>
<feature type="transmembrane region" description="Helical" evidence="1">
    <location>
        <begin position="20"/>
        <end position="42"/>
    </location>
</feature>
<sequence>MQTALPNTSHNPAIARSRSAAGPGLAGALLVVLTVAACWWLMGEETQRHWEPPSHVYLSAGERHYRVPVARMSSLHDYSQAFIEHSAAQRSAALEPQLERQLDAMFRRVESRLPEFLDWYYSLAGEYSRIGMSAGSVLGVAEGNYVADRAATMLFAQAGWDEGIAQLREKLGSHLSHEEQASRASWLAGLMQQLAPYRVPAPLPSSAGDAPAAGPRLSLDSLQRSLQTSELLAFEERLALSTGGALAGVTVWRASRAGAAVAARGAGRGVGRAGSAAAGAALGCAPGGPWALACALAAGTVAWVAVDWALLRTEEALRRDALEASLRQSLGDFRQQLQLRVMAAVEADIRREHAQWQDTIDREFLPLQGIASRQ</sequence>
<protein>
    <submittedName>
        <fullName evidence="2">Uncharacterized protein</fullName>
    </submittedName>
</protein>
<organism evidence="2 3">
    <name type="scientific">Kineobactrum salinum</name>
    <dbReference type="NCBI Taxonomy" id="2708301"/>
    <lineage>
        <taxon>Bacteria</taxon>
        <taxon>Pseudomonadati</taxon>
        <taxon>Pseudomonadota</taxon>
        <taxon>Gammaproteobacteria</taxon>
        <taxon>Cellvibrionales</taxon>
        <taxon>Halieaceae</taxon>
        <taxon>Kineobactrum</taxon>
    </lineage>
</organism>